<dbReference type="Proteomes" id="UP001152321">
    <property type="component" value="Unassembled WGS sequence"/>
</dbReference>
<name>A0ABT6DHH6_9BACT</name>
<accession>A0ABT6DHH6</accession>
<comment type="caution">
    <text evidence="2">The sequence shown here is derived from an EMBL/GenBank/DDBJ whole genome shotgun (WGS) entry which is preliminary data.</text>
</comment>
<evidence type="ECO:0000256" key="1">
    <source>
        <dbReference type="SAM" id="SignalP"/>
    </source>
</evidence>
<proteinExistence type="predicted"/>
<keyword evidence="1" id="KW-0732">Signal</keyword>
<organism evidence="2 3">
    <name type="scientific">Bdellovibrio svalbardensis</name>
    <dbReference type="NCBI Taxonomy" id="2972972"/>
    <lineage>
        <taxon>Bacteria</taxon>
        <taxon>Pseudomonadati</taxon>
        <taxon>Bdellovibrionota</taxon>
        <taxon>Bdellovibrionia</taxon>
        <taxon>Bdellovibrionales</taxon>
        <taxon>Pseudobdellovibrionaceae</taxon>
        <taxon>Bdellovibrio</taxon>
    </lineage>
</organism>
<feature type="chain" id="PRO_5047334387" description="Secreted protein" evidence="1">
    <location>
        <begin position="19"/>
        <end position="189"/>
    </location>
</feature>
<evidence type="ECO:0000313" key="3">
    <source>
        <dbReference type="Proteomes" id="UP001152321"/>
    </source>
</evidence>
<dbReference type="EMBL" id="JANRMI010000002">
    <property type="protein sequence ID" value="MDG0815964.1"/>
    <property type="molecule type" value="Genomic_DNA"/>
</dbReference>
<dbReference type="RefSeq" id="WP_277577443.1">
    <property type="nucleotide sequence ID" value="NZ_JANRMI010000002.1"/>
</dbReference>
<sequence length="189" mass="20906">MKTSIVFSILIASLMAHADIGFKRGNDRTAVLSQGDITVQCSGDAHNPPNTTYSRCQLEILSQGDYDYFIGPQRVQGDEVTLTATHSDGSSRSKTVGYDSSTGQSTKALNLWVYTLLQKPLLNAGDNKITYAISYKGKITARGEFLATVKDGGKKICRRHGYYSSMNPSECRFPQNFCSQFFQQNNFCL</sequence>
<reference evidence="2" key="1">
    <citation type="submission" date="2022-08" db="EMBL/GenBank/DDBJ databases">
        <title>Novel Bdellovibrio Species Isolated from Svalbard: Designation Bdellovibrio svalbardensis.</title>
        <authorList>
            <person name="Mitchell R.J."/>
            <person name="Choi S.Y."/>
        </authorList>
    </citation>
    <scope>NUCLEOTIDE SEQUENCE</scope>
    <source>
        <strain evidence="2">PAP01</strain>
    </source>
</reference>
<protein>
    <recommendedName>
        <fullName evidence="4">Secreted protein</fullName>
    </recommendedName>
</protein>
<gene>
    <name evidence="2" type="ORF">NWE73_06300</name>
</gene>
<evidence type="ECO:0008006" key="4">
    <source>
        <dbReference type="Google" id="ProtNLM"/>
    </source>
</evidence>
<keyword evidence="3" id="KW-1185">Reference proteome</keyword>
<evidence type="ECO:0000313" key="2">
    <source>
        <dbReference type="EMBL" id="MDG0815964.1"/>
    </source>
</evidence>
<feature type="signal peptide" evidence="1">
    <location>
        <begin position="1"/>
        <end position="18"/>
    </location>
</feature>